<feature type="compositionally biased region" description="Basic residues" evidence="1">
    <location>
        <begin position="62"/>
        <end position="72"/>
    </location>
</feature>
<feature type="region of interest" description="Disordered" evidence="1">
    <location>
        <begin position="54"/>
        <end position="73"/>
    </location>
</feature>
<reference evidence="3" key="1">
    <citation type="journal article" date="2013" name="Proc. Natl. Acad. Sci. U.S.A.">
        <title>Improving the coverage of the cyanobacterial phylum using diversity-driven genome sequencing.</title>
        <authorList>
            <person name="Shih P.M."/>
            <person name="Wu D."/>
            <person name="Latifi A."/>
            <person name="Axen S.D."/>
            <person name="Fewer D.P."/>
            <person name="Talla E."/>
            <person name="Calteau A."/>
            <person name="Cai F."/>
            <person name="Tandeau de Marsac N."/>
            <person name="Rippka R."/>
            <person name="Herdman M."/>
            <person name="Sivonen K."/>
            <person name="Coursin T."/>
            <person name="Laurent T."/>
            <person name="Goodwin L."/>
            <person name="Nolan M."/>
            <person name="Davenport K.W."/>
            <person name="Han C.S."/>
            <person name="Rubin E.M."/>
            <person name="Eisen J.A."/>
            <person name="Woyke T."/>
            <person name="Gugger M."/>
            <person name="Kerfeld C.A."/>
        </authorList>
    </citation>
    <scope>NUCLEOTIDE SEQUENCE [LARGE SCALE GENOMIC DNA]</scope>
    <source>
        <strain evidence="3">ATCC 27147 / PCC 6307</strain>
    </source>
</reference>
<evidence type="ECO:0000313" key="2">
    <source>
        <dbReference type="EMBL" id="AFY27377.1"/>
    </source>
</evidence>
<sequence length="193" mass="21029">MRAGGLGRWMDFVGCFCPSFQLHPVLEAGFAPHPWLTILGKMGRGMEIVLDLAATTTPGPNGHRKGVARQGRKAPQEEDLASIDTVLRIYWRLLSVGATLGRLSHGKPVDPHKSAHRLDPSSGICCPRPPAKPLRRLAERVSLLGRMPCAERTGYRQATRLHLPVDVTAAGEGCGSAQHWGSVSMSWRSRIGR</sequence>
<protein>
    <submittedName>
        <fullName evidence="2">Uncharacterized protein</fullName>
    </submittedName>
</protein>
<dbReference type="Proteomes" id="UP000010388">
    <property type="component" value="Chromosome"/>
</dbReference>
<proteinExistence type="predicted"/>
<dbReference type="EMBL" id="CP003495">
    <property type="protein sequence ID" value="AFY27377.1"/>
    <property type="molecule type" value="Genomic_DNA"/>
</dbReference>
<dbReference type="HOGENOM" id="CLU_1406690_0_0_3"/>
<name>K9P212_CYAGP</name>
<evidence type="ECO:0000313" key="3">
    <source>
        <dbReference type="Proteomes" id="UP000010388"/>
    </source>
</evidence>
<dbReference type="AlphaFoldDB" id="K9P212"/>
<evidence type="ECO:0000256" key="1">
    <source>
        <dbReference type="SAM" id="MobiDB-lite"/>
    </source>
</evidence>
<accession>K9P212</accession>
<gene>
    <name evidence="2" type="ordered locus">Cyagr_0169</name>
</gene>
<organism evidence="2 3">
    <name type="scientific">Cyanobium gracile (strain ATCC 27147 / PCC 6307)</name>
    <dbReference type="NCBI Taxonomy" id="292564"/>
    <lineage>
        <taxon>Bacteria</taxon>
        <taxon>Bacillati</taxon>
        <taxon>Cyanobacteriota</taxon>
        <taxon>Cyanophyceae</taxon>
        <taxon>Synechococcales</taxon>
        <taxon>Prochlorococcaceae</taxon>
        <taxon>Cyanobium</taxon>
    </lineage>
</organism>
<dbReference type="KEGG" id="cgc:Cyagr_0169"/>
<dbReference type="STRING" id="292564.Cyagr_0169"/>